<evidence type="ECO:0000256" key="6">
    <source>
        <dbReference type="ARBA" id="ARBA00022801"/>
    </source>
</evidence>
<dbReference type="PANTHER" id="PTHR45364:SF13">
    <property type="entry name" value="HISTONE DEACETYLASE"/>
    <property type="match status" value="1"/>
</dbReference>
<keyword evidence="16" id="KW-1185">Reference proteome</keyword>
<feature type="region of interest" description="Disordered" evidence="13">
    <location>
        <begin position="1049"/>
        <end position="1079"/>
    </location>
</feature>
<dbReference type="InterPro" id="IPR023801">
    <property type="entry name" value="His_deacetylse_dom"/>
</dbReference>
<dbReference type="InterPro" id="IPR046949">
    <property type="entry name" value="HDAC4/5/7/9"/>
</dbReference>
<organism evidence="16 17">
    <name type="scientific">Ceratotherium simum simum</name>
    <name type="common">Southern white rhinoceros</name>
    <dbReference type="NCBI Taxonomy" id="73337"/>
    <lineage>
        <taxon>Eukaryota</taxon>
        <taxon>Metazoa</taxon>
        <taxon>Chordata</taxon>
        <taxon>Craniata</taxon>
        <taxon>Vertebrata</taxon>
        <taxon>Euteleostomi</taxon>
        <taxon>Mammalia</taxon>
        <taxon>Eutheria</taxon>
        <taxon>Laurasiatheria</taxon>
        <taxon>Perissodactyla</taxon>
        <taxon>Rhinocerotidae</taxon>
        <taxon>Ceratotherium</taxon>
    </lineage>
</organism>
<keyword evidence="5" id="KW-0479">Metal-binding</keyword>
<dbReference type="InterPro" id="IPR000286">
    <property type="entry name" value="HDACs"/>
</dbReference>
<evidence type="ECO:0000313" key="16">
    <source>
        <dbReference type="Proteomes" id="UP000694910"/>
    </source>
</evidence>
<dbReference type="Gene3D" id="3.40.800.20">
    <property type="entry name" value="Histone deacetylase domain"/>
    <property type="match status" value="1"/>
</dbReference>
<evidence type="ECO:0000256" key="3">
    <source>
        <dbReference type="ARBA" id="ARBA00012111"/>
    </source>
</evidence>
<evidence type="ECO:0000256" key="7">
    <source>
        <dbReference type="ARBA" id="ARBA00022833"/>
    </source>
</evidence>
<feature type="region of interest" description="Disordered" evidence="13">
    <location>
        <begin position="510"/>
        <end position="531"/>
    </location>
</feature>
<comment type="subcellular location">
    <subcellularLocation>
        <location evidence="1 12">Nucleus</location>
    </subcellularLocation>
</comment>
<dbReference type="Pfam" id="PF12203">
    <property type="entry name" value="HDAC4_Gln"/>
    <property type="match status" value="1"/>
</dbReference>
<keyword evidence="8 12" id="KW-0156">Chromatin regulator</keyword>
<reference evidence="17" key="1">
    <citation type="submission" date="2025-08" db="UniProtKB">
        <authorList>
            <consortium name="RefSeq"/>
        </authorList>
    </citation>
    <scope>IDENTIFICATION</scope>
</reference>
<keyword evidence="6 12" id="KW-0378">Hydrolase</keyword>
<dbReference type="GeneID" id="101408809"/>
<dbReference type="SUPFAM" id="SSF52768">
    <property type="entry name" value="Arginase/deacetylase"/>
    <property type="match status" value="1"/>
</dbReference>
<dbReference type="CDD" id="cd10006">
    <property type="entry name" value="HDAC4"/>
    <property type="match status" value="1"/>
</dbReference>
<sequence>MSSQSHPDGLSGRDQPVELLNPARVNHMPSTVDVASALPLQVAPPAVPMDLRLDHQFSLPVTEPTLREQQLQQELLALKQKQQLQRQILIAEFQRQHEQLSRQHEAQLHEHIKQQQELLAMKHQQELLEHQRKLERHRQEQELEKQHREQKLQQLKNKEKGKESAVASTEVKMKLQEFVLNKKKALAHRNLNHCISSDPRYWYGKTQHSSLDQSSPPQSGVSASYNHPVLGMYDAKDDFPLRKTASEPNLKLRSRLKQKVAERRSSPLLRRKDGPVVTALKKRPLDVADSACSSAPGSAPSSPNNSSGNVSTENGIAPAVPSIPAETSLAHRLVTREGSVAPLPLYTSPSLPNITLGLPATGPATGAAGQQEAERLTLPALQQRISLFPGTHLTPYLSTAPLERDGGAAHNPLLQHMVLLEQPPAQTPLVTGLGALPLHAQSLVGTDRVSPSIHKLRQHRPLGRTQSAPLPQNAQALQHLVIQQQHQQFLEKHKQQFQQQQLHMNKIIPKASEPARQPESHPEETEEELREHQALLEEPYLDRLSGQKEAHALAGVRVKQEPIESDDEEAEPPREAEPGQRQPTEQELLFRQQALLLEQQRIHQLRNYQASMEAAGIPVSFGGHRPLSRAQSSPASATFPMSVQEPPTKPRFTTGLVYDTLMLKHQCTCGNTNSHPEHAGRIQSIWSRLQETGLRGKCECIRGRKATLEELQTVHSEAHTLLYGTNPLNRQKLDSSLTSVFVRLPCGGVGVDSDTIWNEVHSSGAARLAVGCVVELVFKVATGELKNGFAVVRPPGHHAEESTPMGFCYFNSVAIAAKLLQQRLNVSKTLIVDWDVHHGNGTQQAFYSDPNVLYISLHRYDDGNFFPGSGAPDEVGTGPGVGFNVNMAFTGGLDPPMGDAEYLAAFRTVVMPIASEFAPDVVLVSSGFDAVEGHPTPLGGYNLSAKCFGYLTKQLMGLAGGRIILALEGGHDLTAICDASEACVSALLGNELDPLPEKVLQQRPNANAVRSMEKVIEIHSQYWRSLQRPSSTAGRSLVEAQKCESEEAETVTAMASLSVGVKPAEKRPDEEPMEEEPPL</sequence>
<dbReference type="InterPro" id="IPR023696">
    <property type="entry name" value="Ureohydrolase_dom_sf"/>
</dbReference>
<evidence type="ECO:0000256" key="2">
    <source>
        <dbReference type="ARBA" id="ARBA00007738"/>
    </source>
</evidence>
<evidence type="ECO:0000259" key="14">
    <source>
        <dbReference type="Pfam" id="PF00850"/>
    </source>
</evidence>
<dbReference type="Proteomes" id="UP000694910">
    <property type="component" value="Unplaced"/>
</dbReference>
<accession>A0ABM1CN18</accession>
<comment type="catalytic activity">
    <reaction evidence="12">
        <text>N(6)-acetyl-L-lysyl-[histone] + H2O = L-lysyl-[histone] + acetate</text>
        <dbReference type="Rhea" id="RHEA:58196"/>
        <dbReference type="Rhea" id="RHEA-COMP:9845"/>
        <dbReference type="Rhea" id="RHEA-COMP:11338"/>
        <dbReference type="ChEBI" id="CHEBI:15377"/>
        <dbReference type="ChEBI" id="CHEBI:29969"/>
        <dbReference type="ChEBI" id="CHEBI:30089"/>
        <dbReference type="ChEBI" id="CHEBI:61930"/>
        <dbReference type="EC" id="3.5.1.98"/>
    </reaction>
</comment>
<comment type="similarity">
    <text evidence="2 12">Belongs to the histone deacetylase family. HD type 2 subfamily.</text>
</comment>
<dbReference type="CDD" id="cd10162">
    <property type="entry name" value="ClassIIa_HDAC4_Gln-rich-N"/>
    <property type="match status" value="1"/>
</dbReference>
<feature type="compositionally biased region" description="Low complexity" evidence="13">
    <location>
        <begin position="290"/>
        <end position="311"/>
    </location>
</feature>
<feature type="compositionally biased region" description="Polar residues" evidence="13">
    <location>
        <begin position="629"/>
        <end position="641"/>
    </location>
</feature>
<evidence type="ECO:0000313" key="17">
    <source>
        <dbReference type="RefSeq" id="XP_014640949.1"/>
    </source>
</evidence>
<feature type="compositionally biased region" description="Basic and acidic residues" evidence="13">
    <location>
        <begin position="259"/>
        <end position="274"/>
    </location>
</feature>
<keyword evidence="11" id="KW-0539">Nucleus</keyword>
<evidence type="ECO:0000256" key="5">
    <source>
        <dbReference type="ARBA" id="ARBA00022723"/>
    </source>
</evidence>
<feature type="compositionally biased region" description="Basic and acidic residues" evidence="13">
    <location>
        <begin position="516"/>
        <end position="531"/>
    </location>
</feature>
<dbReference type="PANTHER" id="PTHR45364">
    <property type="entry name" value="HISTONE DEACETYLASE 9-RELATED"/>
    <property type="match status" value="1"/>
</dbReference>
<dbReference type="Pfam" id="PF00850">
    <property type="entry name" value="Hist_deacetyl"/>
    <property type="match status" value="1"/>
</dbReference>
<keyword evidence="7" id="KW-0862">Zinc</keyword>
<dbReference type="PRINTS" id="PR01270">
    <property type="entry name" value="HDASUPER"/>
</dbReference>
<protein>
    <recommendedName>
        <fullName evidence="3 12">Histone deacetylase</fullName>
        <ecNumber evidence="3 12">3.5.1.98</ecNumber>
    </recommendedName>
</protein>
<evidence type="ECO:0000256" key="1">
    <source>
        <dbReference type="ARBA" id="ARBA00004123"/>
    </source>
</evidence>
<dbReference type="InterPro" id="IPR037138">
    <property type="entry name" value="His_deacetylse_dom_sf"/>
</dbReference>
<evidence type="ECO:0000256" key="13">
    <source>
        <dbReference type="SAM" id="MobiDB-lite"/>
    </source>
</evidence>
<feature type="region of interest" description="Disordered" evidence="13">
    <location>
        <begin position="552"/>
        <end position="584"/>
    </location>
</feature>
<feature type="region of interest" description="Disordered" evidence="13">
    <location>
        <begin position="133"/>
        <end position="166"/>
    </location>
</feature>
<keyword evidence="4 12" id="KW-0678">Repressor</keyword>
<feature type="domain" description="Histone deacetylase" evidence="14">
    <location>
        <begin position="675"/>
        <end position="987"/>
    </location>
</feature>
<evidence type="ECO:0000259" key="15">
    <source>
        <dbReference type="Pfam" id="PF12203"/>
    </source>
</evidence>
<evidence type="ECO:0000256" key="8">
    <source>
        <dbReference type="ARBA" id="ARBA00022853"/>
    </source>
</evidence>
<feature type="domain" description="Histone deacetylase glutamine rich N-terminal" evidence="15">
    <location>
        <begin position="63"/>
        <end position="152"/>
    </location>
</feature>
<dbReference type="EC" id="3.5.1.98" evidence="3 12"/>
<dbReference type="PIRSF" id="PIRSF037911">
    <property type="entry name" value="HDAC_II_euk"/>
    <property type="match status" value="1"/>
</dbReference>
<dbReference type="Gene3D" id="6.10.250.1550">
    <property type="match status" value="1"/>
</dbReference>
<name>A0ABM1CN18_CERSS</name>
<dbReference type="RefSeq" id="XP_014640949.1">
    <property type="nucleotide sequence ID" value="XM_014785463.1"/>
</dbReference>
<proteinExistence type="inferred from homology"/>
<comment type="function">
    <text evidence="12">Responsible for the deacetylation of lysine residues on the N-terminal part of the core histones (H2A, H2B, H3 and H4). Histone deacetylation gives a tag for epigenetic repression and plays an important role in transcriptional regulation, cell cycle progression and developmental events.</text>
</comment>
<evidence type="ECO:0000256" key="4">
    <source>
        <dbReference type="ARBA" id="ARBA00022491"/>
    </source>
</evidence>
<feature type="compositionally biased region" description="Basic and acidic residues" evidence="13">
    <location>
        <begin position="133"/>
        <end position="163"/>
    </location>
</feature>
<feature type="region of interest" description="Disordered" evidence="13">
    <location>
        <begin position="626"/>
        <end position="650"/>
    </location>
</feature>
<keyword evidence="9 12" id="KW-0805">Transcription regulation</keyword>
<dbReference type="InterPro" id="IPR024643">
    <property type="entry name" value="Hist_deacetylase_Gln_rich_N"/>
</dbReference>
<feature type="region of interest" description="Disordered" evidence="13">
    <location>
        <begin position="240"/>
        <end position="319"/>
    </location>
</feature>
<evidence type="ECO:0000256" key="9">
    <source>
        <dbReference type="ARBA" id="ARBA00023015"/>
    </source>
</evidence>
<evidence type="ECO:0000256" key="12">
    <source>
        <dbReference type="PIRNR" id="PIRNR037911"/>
    </source>
</evidence>
<evidence type="ECO:0000256" key="11">
    <source>
        <dbReference type="ARBA" id="ARBA00023242"/>
    </source>
</evidence>
<gene>
    <name evidence="17" type="primary">LOC101408809</name>
</gene>
<keyword evidence="10 12" id="KW-0804">Transcription</keyword>
<evidence type="ECO:0000256" key="10">
    <source>
        <dbReference type="ARBA" id="ARBA00023163"/>
    </source>
</evidence>